<dbReference type="Proteomes" id="UP000091918">
    <property type="component" value="Unassembled WGS sequence"/>
</dbReference>
<protein>
    <submittedName>
        <fullName evidence="2">Uncharacterized protein</fullName>
    </submittedName>
</protein>
<organism evidence="2 3">
    <name type="scientific">Emergomyces africanus</name>
    <dbReference type="NCBI Taxonomy" id="1955775"/>
    <lineage>
        <taxon>Eukaryota</taxon>
        <taxon>Fungi</taxon>
        <taxon>Dikarya</taxon>
        <taxon>Ascomycota</taxon>
        <taxon>Pezizomycotina</taxon>
        <taxon>Eurotiomycetes</taxon>
        <taxon>Eurotiomycetidae</taxon>
        <taxon>Onygenales</taxon>
        <taxon>Ajellomycetaceae</taxon>
        <taxon>Emergomyces</taxon>
    </lineage>
</organism>
<sequence length="502" mass="54821">MIRIRPTPLVPSDDEILSCVQKILVARILERGGTDPFVSPLGRRQPSSEAASPDSPYLGPNSGGVEGFTNCDPDDYDRSPALSNSKHKRETPPTKPISEQSPIYPAPQETPPSNADAQLVEQFDTITLNFTMSLSLSTWLGPFALSSRSITRHTYQGWGCDILPELYCHRKPLATPIPKGLSPLQYPELYLDTPPCSAELNKAPSALRYTIPRPISPKSTRCSCPYYQPTPPALQLSDSRDTDSESENDFILSDPGNYPKFRDANSKIERYLHHFSQSPTTSNGVRCRDNNQSVYRSLNVKPLQHQWYCLSDAPSTSDSSSFSCYGLDSASLKATPFEMHPTTKANSLSQAARQTASSQPSQVRAANPNQTSATPASSVQSVGTLATAMNLTQLFPLTSSYPNIPTGQSWLVAPPDIIGYQVPQDSRIPPETLGLPANLSQSDTYCTLPGRALQSLMPTYPVPISEDQPQGANLLRHTGTNNYHVLLSNIVGYPVPPNLGYV</sequence>
<comment type="caution">
    <text evidence="2">The sequence shown here is derived from an EMBL/GenBank/DDBJ whole genome shotgun (WGS) entry which is preliminary data.</text>
</comment>
<keyword evidence="3" id="KW-1185">Reference proteome</keyword>
<evidence type="ECO:0000313" key="3">
    <source>
        <dbReference type="Proteomes" id="UP000091918"/>
    </source>
</evidence>
<feature type="region of interest" description="Disordered" evidence="1">
    <location>
        <begin position="231"/>
        <end position="256"/>
    </location>
</feature>
<evidence type="ECO:0000256" key="1">
    <source>
        <dbReference type="SAM" id="MobiDB-lite"/>
    </source>
</evidence>
<feature type="region of interest" description="Disordered" evidence="1">
    <location>
        <begin position="34"/>
        <end position="114"/>
    </location>
</feature>
<dbReference type="AlphaFoldDB" id="A0A1B7P0Z6"/>
<feature type="region of interest" description="Disordered" evidence="1">
    <location>
        <begin position="343"/>
        <end position="378"/>
    </location>
</feature>
<gene>
    <name evidence="2" type="ORF">ACJ72_02955</name>
</gene>
<reference evidence="2 3" key="1">
    <citation type="submission" date="2015-07" db="EMBL/GenBank/DDBJ databases">
        <title>Emmonsia species relationships and genome sequence.</title>
        <authorList>
            <person name="Cuomo C.A."/>
            <person name="Schwartz I.S."/>
            <person name="Kenyon C."/>
            <person name="de Hoog G.S."/>
            <person name="Govender N.P."/>
            <person name="Botha A."/>
            <person name="Moreno L."/>
            <person name="de Vries M."/>
            <person name="Munoz J.F."/>
            <person name="Stielow J.B."/>
        </authorList>
    </citation>
    <scope>NUCLEOTIDE SEQUENCE [LARGE SCALE GENOMIC DNA]</scope>
    <source>
        <strain evidence="2 3">CBS 136260</strain>
    </source>
</reference>
<evidence type="ECO:0000313" key="2">
    <source>
        <dbReference type="EMBL" id="OAX82690.1"/>
    </source>
</evidence>
<accession>A0A1B7P0Z6</accession>
<proteinExistence type="predicted"/>
<dbReference type="EMBL" id="LGUA01000268">
    <property type="protein sequence ID" value="OAX82690.1"/>
    <property type="molecule type" value="Genomic_DNA"/>
</dbReference>
<dbReference type="OrthoDB" id="4188535at2759"/>
<name>A0A1B7P0Z6_9EURO</name>